<accession>A0A1Y5PQR8</accession>
<feature type="domain" description="Cytochrome c" evidence="8">
    <location>
        <begin position="33"/>
        <end position="130"/>
    </location>
</feature>
<keyword evidence="2 6" id="KW-0349">Heme</keyword>
<feature type="signal peptide" evidence="7">
    <location>
        <begin position="1"/>
        <end position="31"/>
    </location>
</feature>
<protein>
    <submittedName>
        <fullName evidence="9">Cytochrome c class I</fullName>
    </submittedName>
</protein>
<evidence type="ECO:0000256" key="2">
    <source>
        <dbReference type="ARBA" id="ARBA00022617"/>
    </source>
</evidence>
<evidence type="ECO:0000256" key="3">
    <source>
        <dbReference type="ARBA" id="ARBA00022723"/>
    </source>
</evidence>
<dbReference type="GO" id="GO:0020037">
    <property type="term" value="F:heme binding"/>
    <property type="evidence" value="ECO:0007669"/>
    <property type="project" value="InterPro"/>
</dbReference>
<dbReference type="GO" id="GO:0046872">
    <property type="term" value="F:metal ion binding"/>
    <property type="evidence" value="ECO:0007669"/>
    <property type="project" value="UniProtKB-KW"/>
</dbReference>
<evidence type="ECO:0000256" key="5">
    <source>
        <dbReference type="ARBA" id="ARBA00023004"/>
    </source>
</evidence>
<name>A0A1Y5PQR8_9SPHN</name>
<dbReference type="EMBL" id="LT598653">
    <property type="protein sequence ID" value="SBV32310.1"/>
    <property type="molecule type" value="Genomic_DNA"/>
</dbReference>
<keyword evidence="4" id="KW-0249">Electron transport</keyword>
<keyword evidence="5 6" id="KW-0408">Iron</keyword>
<dbReference type="Pfam" id="PF00034">
    <property type="entry name" value="Cytochrom_C"/>
    <property type="match status" value="1"/>
</dbReference>
<evidence type="ECO:0000256" key="7">
    <source>
        <dbReference type="SAM" id="SignalP"/>
    </source>
</evidence>
<dbReference type="GO" id="GO:0009055">
    <property type="term" value="F:electron transfer activity"/>
    <property type="evidence" value="ECO:0007669"/>
    <property type="project" value="InterPro"/>
</dbReference>
<sequence>MGLSLAAASRIGTALSMGGAILFLAARPSGAADGTAAGRTLYQSRCAGCHSVDADRIGPRHRDVVGRAVAGVPGYAYSPALKTLGGVWTPARLDQWLAGTQKMAPGSRMYLKMDDPAERKLIVAYLRSVSKAEK</sequence>
<dbReference type="SUPFAM" id="SSF46626">
    <property type="entry name" value="Cytochrome c"/>
    <property type="match status" value="1"/>
</dbReference>
<gene>
    <name evidence="9" type="ORF">SPPYR_1190</name>
</gene>
<evidence type="ECO:0000256" key="4">
    <source>
        <dbReference type="ARBA" id="ARBA00022982"/>
    </source>
</evidence>
<dbReference type="RefSeq" id="WP_295325117.1">
    <property type="nucleotide sequence ID" value="NZ_LT598653.1"/>
</dbReference>
<reference evidence="9" key="1">
    <citation type="submission" date="2016-03" db="EMBL/GenBank/DDBJ databases">
        <authorList>
            <person name="Ploux O."/>
        </authorList>
    </citation>
    <scope>NUCLEOTIDE SEQUENCE</scope>
    <source>
        <strain evidence="9">UC10</strain>
    </source>
</reference>
<evidence type="ECO:0000256" key="6">
    <source>
        <dbReference type="PROSITE-ProRule" id="PRU00433"/>
    </source>
</evidence>
<dbReference type="AlphaFoldDB" id="A0A1Y5PQR8"/>
<dbReference type="KEGG" id="sphu:SPPYR_1190"/>
<feature type="chain" id="PRO_5012666998" evidence="7">
    <location>
        <begin position="32"/>
        <end position="134"/>
    </location>
</feature>
<dbReference type="PROSITE" id="PS51007">
    <property type="entry name" value="CYTC"/>
    <property type="match status" value="1"/>
</dbReference>
<dbReference type="InterPro" id="IPR036909">
    <property type="entry name" value="Cyt_c-like_dom_sf"/>
</dbReference>
<evidence type="ECO:0000313" key="9">
    <source>
        <dbReference type="EMBL" id="SBV32310.1"/>
    </source>
</evidence>
<dbReference type="InterPro" id="IPR002327">
    <property type="entry name" value="Cyt_c_1A/1B"/>
</dbReference>
<dbReference type="PRINTS" id="PR00604">
    <property type="entry name" value="CYTCHRMECIAB"/>
</dbReference>
<dbReference type="PANTHER" id="PTHR11961">
    <property type="entry name" value="CYTOCHROME C"/>
    <property type="match status" value="1"/>
</dbReference>
<keyword evidence="1" id="KW-0813">Transport</keyword>
<keyword evidence="3 6" id="KW-0479">Metal-binding</keyword>
<keyword evidence="7" id="KW-0732">Signal</keyword>
<proteinExistence type="predicted"/>
<organism evidence="9">
    <name type="scientific">uncultured Sphingopyxis sp</name>
    <dbReference type="NCBI Taxonomy" id="310581"/>
    <lineage>
        <taxon>Bacteria</taxon>
        <taxon>Pseudomonadati</taxon>
        <taxon>Pseudomonadota</taxon>
        <taxon>Alphaproteobacteria</taxon>
        <taxon>Sphingomonadales</taxon>
        <taxon>Sphingomonadaceae</taxon>
        <taxon>Sphingopyxis</taxon>
        <taxon>environmental samples</taxon>
    </lineage>
</organism>
<dbReference type="Gene3D" id="1.10.760.10">
    <property type="entry name" value="Cytochrome c-like domain"/>
    <property type="match status" value="1"/>
</dbReference>
<evidence type="ECO:0000259" key="8">
    <source>
        <dbReference type="PROSITE" id="PS51007"/>
    </source>
</evidence>
<dbReference type="InterPro" id="IPR009056">
    <property type="entry name" value="Cyt_c-like_dom"/>
</dbReference>
<evidence type="ECO:0000256" key="1">
    <source>
        <dbReference type="ARBA" id="ARBA00022448"/>
    </source>
</evidence>